<sequence>MRAVYLGAVAPLAILAAPAWAGDAVVFADAPEWVVPADFDAAVEEDEEIVLFDRQLRLEDGVVRRFTDIAYAVRNSEILSQLGTLQFGWLPDKGDLAVHRIEIVRDGKVIDLLADGIGHEVIRRETELERRTVNGALTALFKIPGLKVGDILRFSSTTTNRDQALAGAMQATEGLTPKPTRLGYGRLRMSWPQDSGVSYAMLGQAPEPSVSDAKGYRTVELILPIEKLEEMPEDAPARFKVPPALMAGSFATWGDVAAVMAPHYAVENTIEPGSTLAKEVDRIRAATPDPLERAALALRTVQDEINYLLNGMDGGNYLPQSPMETWALGYGDCKAKSVLLLAILHKLDIEAEAMLVNSKNGDAVQQWKPLPGAFDHVVVRATIDGTEYWLDGTSAGSRLATIREVPNFGYALPLRASGADLVKLEQRWPGYADRTMRVTYDLSRGVDLPAVYDLDVETRGVLAARMEAQASATDPKEVLGHAQKFTDDLFDGFVYEASYSYDPESGIGHLRAKGVLSEAFALDRDIATHKIYTATTNWSFDPDRARAAWRDIPYRVTGPMTSVEEATYRLPDDGKGATISGSGDLAERMVAGTRFERSLTFDDGVVRVTDSASYIPGEIAAADIPATKAAMRAMNSADPEIRISAPRRVWELSDKEVAQRVKGLIAPANNLVDLWPDEGNFLMLRSALKTLGRDYPGALVDIDKAIALEGSAAAYTGRADILTRMGRFDDAVAATRTAFELTGDLSDATAYAHALALDGRAEEGLELLDSIDVSGEDRSTVAQIFAEIAGTTDRSDEGWAMLAEALSERPGDDALLNSQCWFVGTWNYHLDDGAELCDRAVKAASYSAAALDSRALVFHRLGREEEALADLDAALKKEPAQAASRYLRGIIRLGRGESEGRTDILEALRLAPDIAARYERYGISPAR</sequence>
<dbReference type="SUPFAM" id="SSF54001">
    <property type="entry name" value="Cysteine proteinases"/>
    <property type="match status" value="1"/>
</dbReference>
<protein>
    <submittedName>
        <fullName evidence="5">DUF3857 domain-containing protein</fullName>
    </submittedName>
</protein>
<keyword evidence="6" id="KW-1185">Reference proteome</keyword>
<feature type="signal peptide" evidence="3">
    <location>
        <begin position="1"/>
        <end position="21"/>
    </location>
</feature>
<dbReference type="InterPro" id="IPR024618">
    <property type="entry name" value="DUF3857"/>
</dbReference>
<dbReference type="Gene3D" id="2.60.40.3140">
    <property type="match status" value="1"/>
</dbReference>
<dbReference type="Gene3D" id="3.10.620.30">
    <property type="match status" value="1"/>
</dbReference>
<dbReference type="EMBL" id="JAIGNU010000001">
    <property type="protein sequence ID" value="MBX7499991.1"/>
    <property type="molecule type" value="Genomic_DNA"/>
</dbReference>
<dbReference type="Proteomes" id="UP000782554">
    <property type="component" value="Unassembled WGS sequence"/>
</dbReference>
<evidence type="ECO:0000313" key="6">
    <source>
        <dbReference type="Proteomes" id="UP000782554"/>
    </source>
</evidence>
<dbReference type="Gene3D" id="1.25.40.10">
    <property type="entry name" value="Tetratricopeptide repeat domain"/>
    <property type="match status" value="2"/>
</dbReference>
<dbReference type="RefSeq" id="WP_221599927.1">
    <property type="nucleotide sequence ID" value="NZ_JAIGNU010000001.1"/>
</dbReference>
<feature type="chain" id="PRO_5045168336" evidence="3">
    <location>
        <begin position="22"/>
        <end position="927"/>
    </location>
</feature>
<evidence type="ECO:0000256" key="2">
    <source>
        <dbReference type="ARBA" id="ARBA00022803"/>
    </source>
</evidence>
<evidence type="ECO:0000313" key="5">
    <source>
        <dbReference type="EMBL" id="MBX7499991.1"/>
    </source>
</evidence>
<comment type="caution">
    <text evidence="5">The sequence shown here is derived from an EMBL/GenBank/DDBJ whole genome shotgun (WGS) entry which is preliminary data.</text>
</comment>
<feature type="domain" description="DUF3857" evidence="4">
    <location>
        <begin position="60"/>
        <end position="218"/>
    </location>
</feature>
<dbReference type="InterPro" id="IPR038765">
    <property type="entry name" value="Papain-like_cys_pep_sf"/>
</dbReference>
<gene>
    <name evidence="5" type="ORF">K3181_00870</name>
</gene>
<name>A0ABS7JQS2_9SPHN</name>
<proteinExistence type="predicted"/>
<evidence type="ECO:0000259" key="4">
    <source>
        <dbReference type="Pfam" id="PF12969"/>
    </source>
</evidence>
<dbReference type="PANTHER" id="PTHR44858:SF1">
    <property type="entry name" value="UDP-N-ACETYLGLUCOSAMINE--PEPTIDE N-ACETYLGLUCOSAMINYLTRANSFERASE SPINDLY-RELATED"/>
    <property type="match status" value="1"/>
</dbReference>
<evidence type="ECO:0000256" key="3">
    <source>
        <dbReference type="SAM" id="SignalP"/>
    </source>
</evidence>
<keyword evidence="1" id="KW-0677">Repeat</keyword>
<dbReference type="InterPro" id="IPR019734">
    <property type="entry name" value="TPR_rpt"/>
</dbReference>
<dbReference type="InterPro" id="IPR050498">
    <property type="entry name" value="Ycf3"/>
</dbReference>
<dbReference type="SMART" id="SM00028">
    <property type="entry name" value="TPR"/>
    <property type="match status" value="2"/>
</dbReference>
<accession>A0ABS7JQS2</accession>
<dbReference type="Pfam" id="PF12969">
    <property type="entry name" value="DUF3857"/>
    <property type="match status" value="1"/>
</dbReference>
<reference evidence="5 6" key="1">
    <citation type="submission" date="2021-08" db="EMBL/GenBank/DDBJ databases">
        <title>Comparative Genomics Analysis of the Genus Qipengyuania Reveals Extensive Genetic Diversity and Metabolic Versatility, Including the Description of Fifteen Novel Species.</title>
        <authorList>
            <person name="Liu Y."/>
        </authorList>
    </citation>
    <scope>NUCLEOTIDE SEQUENCE [LARGE SCALE GENOMIC DNA]</scope>
    <source>
        <strain evidence="5 6">YG27</strain>
    </source>
</reference>
<dbReference type="InterPro" id="IPR011990">
    <property type="entry name" value="TPR-like_helical_dom_sf"/>
</dbReference>
<dbReference type="SUPFAM" id="SSF48452">
    <property type="entry name" value="TPR-like"/>
    <property type="match status" value="1"/>
</dbReference>
<keyword evidence="3" id="KW-0732">Signal</keyword>
<keyword evidence="2" id="KW-0802">TPR repeat</keyword>
<evidence type="ECO:0000256" key="1">
    <source>
        <dbReference type="ARBA" id="ARBA00022737"/>
    </source>
</evidence>
<organism evidence="5 6">
    <name type="scientific">Qipengyuania mesophila</name>
    <dbReference type="NCBI Taxonomy" id="2867246"/>
    <lineage>
        <taxon>Bacteria</taxon>
        <taxon>Pseudomonadati</taxon>
        <taxon>Pseudomonadota</taxon>
        <taxon>Alphaproteobacteria</taxon>
        <taxon>Sphingomonadales</taxon>
        <taxon>Erythrobacteraceae</taxon>
        <taxon>Qipengyuania</taxon>
    </lineage>
</organism>
<dbReference type="PANTHER" id="PTHR44858">
    <property type="entry name" value="TETRATRICOPEPTIDE REPEAT PROTEIN 6"/>
    <property type="match status" value="1"/>
</dbReference>